<gene>
    <name evidence="2" type="ORF">ACFPET_04030</name>
</gene>
<dbReference type="EMBL" id="JBHSDK010000005">
    <property type="protein sequence ID" value="MFC4334363.1"/>
    <property type="molecule type" value="Genomic_DNA"/>
</dbReference>
<organism evidence="2 3">
    <name type="scientific">Salininema proteolyticum</name>
    <dbReference type="NCBI Taxonomy" id="1607685"/>
    <lineage>
        <taxon>Bacteria</taxon>
        <taxon>Bacillati</taxon>
        <taxon>Actinomycetota</taxon>
        <taxon>Actinomycetes</taxon>
        <taxon>Glycomycetales</taxon>
        <taxon>Glycomycetaceae</taxon>
        <taxon>Salininema</taxon>
    </lineage>
</organism>
<comment type="caution">
    <text evidence="2">The sequence shown here is derived from an EMBL/GenBank/DDBJ whole genome shotgun (WGS) entry which is preliminary data.</text>
</comment>
<dbReference type="InterPro" id="IPR025406">
    <property type="entry name" value="DUF4132"/>
</dbReference>
<evidence type="ECO:0000313" key="3">
    <source>
        <dbReference type="Proteomes" id="UP001595823"/>
    </source>
</evidence>
<dbReference type="Pfam" id="PF13569">
    <property type="entry name" value="DUF4132"/>
    <property type="match status" value="1"/>
</dbReference>
<name>A0ABV8TUB0_9ACTN</name>
<evidence type="ECO:0000259" key="1">
    <source>
        <dbReference type="Pfam" id="PF13569"/>
    </source>
</evidence>
<sequence length="867" mass="95263">MKHKSALPDESLLELPPRWRTWTVKSRTGGPDPKSLEAWRELIASRMAAIDAAFTLDENKPYEAAVRSYLAGGADPLGAAIVLRIERGLTNEEELTGEAIDAWHLEHGLAFAASAVVSLGRFQLDPYRIHTSTGTHLIGTMRESEYATVDFWHYRVTEQLRGAIESSDDAERRAVKDAVVGLRTAPGALNWAAILFPNDKEWVAEACARYRPLGEATDGGLWPLVTTVDLLDSLPGPALFPSCVTRPVIGALLTGIGPEALKALVATLEGENFRVDGRETVLDGIAMIPSDEATAFLVEHATDRRTGEALAKAANRFPVRAMRMTVARSRTAGETEARAAAAVLGEMDATLFEAALNELDPADRSVLDRLMSRPDGFPTLPASDLPSVLSEADAKPVVWLRVMNLPQILAEGREAALPDSAVRNFVALLASEDEQGVAAVKEICDAESLREFTWALSRQWADNGGPWKDRWALESLGEFGDDETVARLEPLIKAWPGENKHHWAVAGLKVLGRIGSEKALSTMQAVSQRAKYKAIKAEAKRQIQVIAAGLGLTGEQLADRLVPDFGLGEDGTIVLDYGRRKFHVSFDEQLKPVVTDENGKPRKTLPKPGVKDDAEIAGAAHARFSALKKELRTVSADQVRRLEAAMINARTWEQREFAEHMSGHPLMRHLTDRMIWHAESDETRFRFRVAEDRTFSDMEDEEVDLPEGALIRLAHPVDMAPEERSAWAQVLVDYEILQPFEQLGRPIGSLTDEELTTGRLRRFEGAEVPPGSILGLTKHGWVRGRPQDNGTEFGFHFPLPGGGYVAVELDPGLQIGMGADTEDQRLERVYLTDAVDLYYRQTEGGHPTDIDPVVASEAVTALDRLTD</sequence>
<reference evidence="3" key="1">
    <citation type="journal article" date="2019" name="Int. J. Syst. Evol. Microbiol.">
        <title>The Global Catalogue of Microorganisms (GCM) 10K type strain sequencing project: providing services to taxonomists for standard genome sequencing and annotation.</title>
        <authorList>
            <consortium name="The Broad Institute Genomics Platform"/>
            <consortium name="The Broad Institute Genome Sequencing Center for Infectious Disease"/>
            <person name="Wu L."/>
            <person name="Ma J."/>
        </authorList>
    </citation>
    <scope>NUCLEOTIDE SEQUENCE [LARGE SCALE GENOMIC DNA]</scope>
    <source>
        <strain evidence="3">IBRC-M 10908</strain>
    </source>
</reference>
<evidence type="ECO:0000313" key="2">
    <source>
        <dbReference type="EMBL" id="MFC4334363.1"/>
    </source>
</evidence>
<feature type="domain" description="DUF4132" evidence="1">
    <location>
        <begin position="599"/>
        <end position="781"/>
    </location>
</feature>
<dbReference type="RefSeq" id="WP_380618103.1">
    <property type="nucleotide sequence ID" value="NZ_JBHSDK010000005.1"/>
</dbReference>
<accession>A0ABV8TUB0</accession>
<dbReference type="Proteomes" id="UP001595823">
    <property type="component" value="Unassembled WGS sequence"/>
</dbReference>
<protein>
    <submittedName>
        <fullName evidence="2">DUF4132 domain-containing protein</fullName>
    </submittedName>
</protein>
<proteinExistence type="predicted"/>
<keyword evidence="3" id="KW-1185">Reference proteome</keyword>